<dbReference type="InterPro" id="IPR036291">
    <property type="entry name" value="NAD(P)-bd_dom_sf"/>
</dbReference>
<dbReference type="GO" id="GO:0004312">
    <property type="term" value="F:fatty acid synthase activity"/>
    <property type="evidence" value="ECO:0007669"/>
    <property type="project" value="TreeGrafter"/>
</dbReference>
<dbReference type="Pfam" id="PF21089">
    <property type="entry name" value="PKS_DH_N"/>
    <property type="match status" value="1"/>
</dbReference>
<dbReference type="InterPro" id="IPR057326">
    <property type="entry name" value="KR_dom"/>
</dbReference>
<feature type="active site" description="Proton donor; for dehydratase activity" evidence="10">
    <location>
        <position position="1156"/>
    </location>
</feature>
<dbReference type="Pfam" id="PF23297">
    <property type="entry name" value="ACP_SdgA_C"/>
    <property type="match status" value="1"/>
</dbReference>
<dbReference type="Proteomes" id="UP000288429">
    <property type="component" value="Unassembled WGS sequence"/>
</dbReference>
<dbReference type="InterPro" id="IPR013217">
    <property type="entry name" value="Methyltransf_12"/>
</dbReference>
<dbReference type="SUPFAM" id="SSF52151">
    <property type="entry name" value="FabD/lysophospholipase-like"/>
    <property type="match status" value="1"/>
</dbReference>
<dbReference type="InterPro" id="IPR032821">
    <property type="entry name" value="PKS_assoc"/>
</dbReference>
<dbReference type="GO" id="GO:0016491">
    <property type="term" value="F:oxidoreductase activity"/>
    <property type="evidence" value="ECO:0007669"/>
    <property type="project" value="UniProtKB-KW"/>
</dbReference>
<dbReference type="InterPro" id="IPR020807">
    <property type="entry name" value="PKS_DH"/>
</dbReference>
<evidence type="ECO:0000256" key="6">
    <source>
        <dbReference type="ARBA" id="ARBA00023002"/>
    </source>
</evidence>
<dbReference type="Pfam" id="PF00698">
    <property type="entry name" value="Acyl_transf_1"/>
    <property type="match status" value="1"/>
</dbReference>
<proteinExistence type="inferred from homology"/>
<dbReference type="PROSITE" id="PS52004">
    <property type="entry name" value="KS3_2"/>
    <property type="match status" value="1"/>
</dbReference>
<dbReference type="Gene3D" id="3.40.47.10">
    <property type="match status" value="1"/>
</dbReference>
<dbReference type="InterPro" id="IPR039551">
    <property type="entry name" value="Cho/carn_acyl_trans"/>
</dbReference>
<dbReference type="SMART" id="SM00822">
    <property type="entry name" value="PKS_KR"/>
    <property type="match status" value="1"/>
</dbReference>
<dbReference type="SUPFAM" id="SSF52777">
    <property type="entry name" value="CoA-dependent acyltransferases"/>
    <property type="match status" value="2"/>
</dbReference>
<dbReference type="InterPro" id="IPR016035">
    <property type="entry name" value="Acyl_Trfase/lysoPLipase"/>
</dbReference>
<evidence type="ECO:0000256" key="5">
    <source>
        <dbReference type="ARBA" id="ARBA00022857"/>
    </source>
</evidence>
<evidence type="ECO:0000256" key="9">
    <source>
        <dbReference type="PIRSR" id="PIRSR600542-1"/>
    </source>
</evidence>
<sequence>MPSTCPQTPIPIAIIGMGCRLPGGANNPSKLWDLLSNNRTAWSDVPPDRWNWESFHHPYSDFQEGHNQRGGHFIQQDIGAWDAKFFGVSPNEVKAIDPQQRILLETSYEALENAGIPLESIRGSDTAVYVATFSQDWETMMMKDTHNLAKYHVTGTHKAIVANRISYLFDLKGPSLSLDTACSGGLVALHQACQGLRNRESKIALVGGTNLILSPEFMFGMSFLNMLNDDGKSYSFDERGSGYGRGEGVATLVLKRLDDALQDGDPIRAVIRNTGVNQDGKTNGITYPSAESQEMLTRAVYSQSGLDPKETAYVEAHGTGTIAGDKIELGAIQKVFCPNKNSELYVGSVKANMGHLECTSGLAAVIKTALILEKGYIPSVPSLVHLKKSLRDIDKYGIKIPQQLLPWPSHAIRRASVQNFGFGGTNAHVILEALDASPQTNGEAHTNGVNNHEKNLNPPRLFVFSAKSKDCLRSNLSEFQKWLTSRQETLHLGDLAHTLASRRSLMAWRASYVASSAEDLASSLERVSLIRSSRHPPVVFLFTGQGAQWFAMGRELLQAASPSIFRDSIFKSDSILKSLGLKWSLIEELQRDKASSQMDKSEFAQPASTAIQVALVDLLKHLGILPEAVVGHSSGEIAAAYAAGALTQEEALTVSFCRSQIASWCHEMIPTRGAMLAAGLGEASILPYIQQVPYSRGIVSVACINSPVSTTLTGDKEAVEDLQQLLEKASVFNRLLKVDTAYHSHHMRTVAPRYLDALGDVCGTTLSSTGVRFFSSVTTMEKTFGFGSEYWVKNLVSQVRFSEALESLCRCLRQENSGIMNPVFVEIGPHAALKGPFGQTLKALNLSNFEYEYTSALVRLQDARQSVLSAVGKLFELGYPVNVDTANSLGLPALSAKVISDLPTYCWDHSAKYWHESRLSREYRLRQHPYHDLLGLRVISGNSIDPTWRQILSVDRQPWLADHVIDGFKIFPGSGYVCMAIQAAWQLAEDMKKTDQISHIKLQNVRFIKALVIPYSPDTVEVQIILRRGPSSWREFVVAALSAEGQWSEHCRGLITAEYGSQENEVEGTREKDIASDIRAKWVQNARDSCKTELDHDTIYSNLERNGNIYGPTFADIVKLNLGDHEAVATVRVPDIQSHMPGQFMQRHLIHPTTLDAITHVFLPLQSIYHKSGSVMPTSIGEIILSPTIPTQAGRELEVVVGLLATGAKIAVLERDETDLRAEPVVSMSNLETVVIGEGQKSSDEENERNTVLHVDWETDADFFSGPSLRPTTPPGKAAIDHHVVLARGAALHIRSCINNISRDDEAFDPSALTGYRKHLFKWMQDYTSSQASKMLLADVSMISAIEILSSLPKLGVEGDLLSTIGPNLISIVKGEMDPLPLLLEEGRLGQVQENIETGRKLGVHVGHYLSSYAIKRPRMKILEIGSSTGFHTGDILETFEGRNIQSYDLTDVSLWLLQQLKSSFSNHEGVNFKALDINQDPFDQGFGPESYDVVIVNNVLRIANSLDKAIKNARKLLVPGGALVLLGMRDPSPTYDLIFGMMESAWSSQHSNHLPLPSPAEWEQVLSVNGFSGLEPATKSFDRVGQSCYCAVSTALASTKRKRMPINIITNTEGKFLNFAGQFSSILATNGMASSISGLTQHKIAPESLYVVLDEGSDPLLANPSSARFSELKTFALKAKSVLWVSMRADGANSSSAADMNMVTGFTRVARKENESLKLVSLVVRQDFPSNLEILRVMLRIMEISFYQQRSPTCELEYEYTDGRVLVPRVRAAANYQRWIQSKTDEATTEVTPFFSLERPLKMESATPGLFSSIRFTDDEPRGTLGPLDVEIEAKGYGLNSTDVDTALGQVKEAGMSEWAGIITAVGPGLHGQWKVGDRVFGLGGTSPFASNPRVSNPTLMRKMPALMTFTEAASLPKAFVTAYHALTNIAKLEAGQSVLIHAADEPTGQAVIMISQMMGAEIFTTVKDSAGRTLIRDEFHIPETHIFSSQFSTFREGVLRQTAGKGVDIIINSLGGSRFEDTWACLAGFGTFIDIGYGDSPLTMTTTDRNAVFVSLNLGLLVHHRPNVIGEVLDKVMELFSNDRLRMVSPLIKMPIADIEDAFRLHSKTQSKIVLEIGDGAMVKATVPRPAPLSLSPDATYVIAGGLGNLGLKICPLLASHGAKHIVALSRSGATRHSGHREALEKELEALGAKLYLPACDITDEGRVHEVAKWCAENLPPVRGVIQSATVFQDGTLENMDAQLFNGAVRPKRIGTLNLHSAFASNNLDFFVMVSSAAAILGTKGQAHYNSGNSFEEGFARQQLAAGSKTHFTTIMPALIGGSDADTTGPERRQMLFRQGATIVEFDEVISMVEYAVGTQAPRDGYSQLIVGIDPNAIPNDGTYNYPFFTDILQTKDLTTSADDEAQQAPVTLSQKLAAATTPQGIHDVVSEAVTTKIRELIAIGPDDLRLDVPLPDLGIDSLVAIEIKNWIGREFEAPLQTSQVLDASSIITLTDTIVQKSKRIEKNKADDTNDTVNDTPMANGSTTDGPATNGSVTNGSSTKGSGPVQKPDKIQELVQENGHPKHGFDCCAASEELPILPLLDLDIVLDLYFSAIKHLLTLLELEHMVTLLQRLSEPGSMGRMLHARLMDRFNDPTIDNWLFKPYLETIFTGRNYPVSPFSTFAGSDTLSRFPHRQAERAAIISLAALEFKQKLESGRLEPTMIGGRPQCMYLHGWLFNSFREALPGIDEMRKMPSENYIAVLRRGHLFKLNLTDEQGRHVRFAKLESTFQAILDKVNGDSWVGILTADERDSWAEMRQVFKNLSPDNKRYLDMVEGAAFVVSLDDGAPTAPFERMKCWQLNDGFNRWFDKGLKFVVCSNGVSGSVIEHSMIDGMTVRELYDATSSAILGYRRDGPDTLDSRNGVNEIKLEEYTCQSSPAIDERIVHVRARYLQETSIIGFTTWECVNFGQEYLQLHKVPAKGIFETMVQLASKYFLGENHPCWSAISMGHAHKGRPEIIQTYTAELKAFCDAADDSSIEAQKRQTLLFAAAKSHVANVNRVQQGKGYERTMSAMQTVLKEDEQMPEIYNDPTYISMRPHWLMTGSTDLGGSGGGEFGMVLRYPDSVWVQYVVDAASAKFSIVTGRDRTQRFCECMEKAAKLIHDLLEVE</sequence>
<dbReference type="Gene3D" id="3.10.129.110">
    <property type="entry name" value="Polyketide synthase dehydratase"/>
    <property type="match status" value="1"/>
</dbReference>
<feature type="domain" description="Carrier" evidence="12">
    <location>
        <begin position="2430"/>
        <end position="2504"/>
    </location>
</feature>
<dbReference type="InterPro" id="IPR042104">
    <property type="entry name" value="PKS_dehydratase_sf"/>
</dbReference>
<dbReference type="SMART" id="SM00823">
    <property type="entry name" value="PKS_PP"/>
    <property type="match status" value="1"/>
</dbReference>
<evidence type="ECO:0000256" key="11">
    <source>
        <dbReference type="SAM" id="MobiDB-lite"/>
    </source>
</evidence>
<dbReference type="GO" id="GO:0006633">
    <property type="term" value="P:fatty acid biosynthetic process"/>
    <property type="evidence" value="ECO:0007669"/>
    <property type="project" value="TreeGrafter"/>
</dbReference>
<gene>
    <name evidence="15" type="ORF">CDV31_012377</name>
</gene>
<dbReference type="InterPro" id="IPR014031">
    <property type="entry name" value="Ketoacyl_synth_C"/>
</dbReference>
<dbReference type="SUPFAM" id="SSF50129">
    <property type="entry name" value="GroES-like"/>
    <property type="match status" value="1"/>
</dbReference>
<dbReference type="InterPro" id="IPR013968">
    <property type="entry name" value="PKS_KR"/>
</dbReference>
<dbReference type="Gene3D" id="3.40.50.720">
    <property type="entry name" value="NAD(P)-binding Rossmann-like Domain"/>
    <property type="match status" value="2"/>
</dbReference>
<evidence type="ECO:0000259" key="14">
    <source>
        <dbReference type="PROSITE" id="PS52019"/>
    </source>
</evidence>
<dbReference type="InterPro" id="IPR023213">
    <property type="entry name" value="CAT-like_dom_sf"/>
</dbReference>
<dbReference type="Pfam" id="PF08659">
    <property type="entry name" value="KR"/>
    <property type="match status" value="1"/>
</dbReference>
<keyword evidence="8" id="KW-0012">Acyltransferase</keyword>
<evidence type="ECO:0000256" key="7">
    <source>
        <dbReference type="ARBA" id="ARBA00023268"/>
    </source>
</evidence>
<dbReference type="GO" id="GO:0031177">
    <property type="term" value="F:phosphopantetheine binding"/>
    <property type="evidence" value="ECO:0007669"/>
    <property type="project" value="InterPro"/>
</dbReference>
<feature type="domain" description="PKS/mFAS DH" evidence="14">
    <location>
        <begin position="931"/>
        <end position="1242"/>
    </location>
</feature>
<dbReference type="InterPro" id="IPR009081">
    <property type="entry name" value="PP-bd_ACP"/>
</dbReference>
<keyword evidence="16" id="KW-1185">Reference proteome</keyword>
<dbReference type="Pfam" id="PF13602">
    <property type="entry name" value="ADH_zinc_N_2"/>
    <property type="match status" value="1"/>
</dbReference>
<dbReference type="SMART" id="SM00826">
    <property type="entry name" value="PKS_DH"/>
    <property type="match status" value="1"/>
</dbReference>
<keyword evidence="6" id="KW-0560">Oxidoreductase</keyword>
<protein>
    <submittedName>
        <fullName evidence="15">Uncharacterized protein</fullName>
    </submittedName>
</protein>
<evidence type="ECO:0000313" key="16">
    <source>
        <dbReference type="Proteomes" id="UP000288429"/>
    </source>
</evidence>
<comment type="similarity">
    <text evidence="1">Belongs to the carnitine/choline acetyltransferase family.</text>
</comment>
<reference evidence="15 16" key="1">
    <citation type="submission" date="2017-06" db="EMBL/GenBank/DDBJ databases">
        <title>Cmopartive genomic analysis of Ambrosia Fusariam Clade fungi.</title>
        <authorList>
            <person name="Stajich J.E."/>
            <person name="Carrillo J."/>
            <person name="Kijimoto T."/>
            <person name="Eskalen A."/>
            <person name="O'Donnell K."/>
            <person name="Kasson M."/>
        </authorList>
    </citation>
    <scope>NUCLEOTIDE SEQUENCE [LARGE SCALE GENOMIC DNA]</scope>
    <source>
        <strain evidence="15 16">NRRL 20438</strain>
    </source>
</reference>
<feature type="region of interest" description="C-terminal hotdog fold" evidence="10">
    <location>
        <begin position="1091"/>
        <end position="1242"/>
    </location>
</feature>
<dbReference type="InterPro" id="IPR020843">
    <property type="entry name" value="ER"/>
</dbReference>
<dbReference type="SUPFAM" id="SSF53901">
    <property type="entry name" value="Thiolase-like"/>
    <property type="match status" value="1"/>
</dbReference>
<dbReference type="PROSITE" id="PS50075">
    <property type="entry name" value="CARRIER"/>
    <property type="match status" value="1"/>
</dbReference>
<dbReference type="PANTHER" id="PTHR43775:SF22">
    <property type="entry name" value="SYNTHASE, PUTATIVE (JCVI)-RELATED"/>
    <property type="match status" value="1"/>
</dbReference>
<dbReference type="CDD" id="cd05195">
    <property type="entry name" value="enoyl_red"/>
    <property type="match status" value="1"/>
</dbReference>
<feature type="domain" description="Ketosynthase family 3 (KS3)" evidence="13">
    <location>
        <begin position="9"/>
        <end position="433"/>
    </location>
</feature>
<feature type="region of interest" description="N-terminal hotdog fold" evidence="10">
    <location>
        <begin position="931"/>
        <end position="1062"/>
    </location>
</feature>
<organism evidence="15 16">
    <name type="scientific">Fusarium ambrosium</name>
    <dbReference type="NCBI Taxonomy" id="131363"/>
    <lineage>
        <taxon>Eukaryota</taxon>
        <taxon>Fungi</taxon>
        <taxon>Dikarya</taxon>
        <taxon>Ascomycota</taxon>
        <taxon>Pezizomycotina</taxon>
        <taxon>Sordariomycetes</taxon>
        <taxon>Hypocreomycetidae</taxon>
        <taxon>Hypocreales</taxon>
        <taxon>Nectriaceae</taxon>
        <taxon>Fusarium</taxon>
        <taxon>Fusarium solani species complex</taxon>
    </lineage>
</organism>
<dbReference type="Gene3D" id="3.40.50.150">
    <property type="entry name" value="Vaccinia Virus protein VP39"/>
    <property type="match status" value="1"/>
</dbReference>
<dbReference type="InterPro" id="IPR042231">
    <property type="entry name" value="Cho/carn_acyl_trans_2"/>
</dbReference>
<evidence type="ECO:0000259" key="13">
    <source>
        <dbReference type="PROSITE" id="PS52004"/>
    </source>
</evidence>
<dbReference type="InterPro" id="IPR016039">
    <property type="entry name" value="Thiolase-like"/>
</dbReference>
<accession>A0A428TAB2</accession>
<feature type="compositionally biased region" description="Polar residues" evidence="11">
    <location>
        <begin position="2517"/>
        <end position="2547"/>
    </location>
</feature>
<dbReference type="InterPro" id="IPR014030">
    <property type="entry name" value="Ketoacyl_synth_N"/>
</dbReference>
<evidence type="ECO:0000256" key="4">
    <source>
        <dbReference type="ARBA" id="ARBA00022679"/>
    </source>
</evidence>
<dbReference type="Gene3D" id="3.30.559.70">
    <property type="entry name" value="Choline/Carnitine o-acyltransferase, domain 2"/>
    <property type="match status" value="1"/>
</dbReference>
<dbReference type="Gene3D" id="3.40.366.10">
    <property type="entry name" value="Malonyl-Coenzyme A Acyl Carrier Protein, domain 2"/>
    <property type="match status" value="1"/>
</dbReference>
<dbReference type="InterPro" id="IPR020841">
    <property type="entry name" value="PKS_Beta-ketoAc_synthase_dom"/>
</dbReference>
<dbReference type="Pfam" id="PF00755">
    <property type="entry name" value="Carn_acyltransf"/>
    <property type="match status" value="1"/>
</dbReference>
<dbReference type="InterPro" id="IPR049552">
    <property type="entry name" value="PKS_DH_N"/>
</dbReference>
<dbReference type="CDD" id="cd02440">
    <property type="entry name" value="AdoMet_MTases"/>
    <property type="match status" value="1"/>
</dbReference>
<dbReference type="SMART" id="SM00829">
    <property type="entry name" value="PKS_ER"/>
    <property type="match status" value="1"/>
</dbReference>
<evidence type="ECO:0000313" key="15">
    <source>
        <dbReference type="EMBL" id="RSL98961.1"/>
    </source>
</evidence>
<feature type="region of interest" description="Disordered" evidence="11">
    <location>
        <begin position="2511"/>
        <end position="2553"/>
    </location>
</feature>
<dbReference type="InterPro" id="IPR049551">
    <property type="entry name" value="PKS_DH_C"/>
</dbReference>
<name>A0A428TAB2_9HYPO</name>
<dbReference type="SUPFAM" id="SSF55048">
    <property type="entry name" value="Probable ACP-binding domain of malonyl-CoA ACP transacylase"/>
    <property type="match status" value="1"/>
</dbReference>
<dbReference type="InterPro" id="IPR036736">
    <property type="entry name" value="ACP-like_sf"/>
</dbReference>
<keyword evidence="3" id="KW-0597">Phosphoprotein</keyword>
<dbReference type="InterPro" id="IPR020806">
    <property type="entry name" value="PKS_PP-bd"/>
</dbReference>
<dbReference type="PROSITE" id="PS00440">
    <property type="entry name" value="ACYLTRANSF_C_2"/>
    <property type="match status" value="1"/>
</dbReference>
<dbReference type="Pfam" id="PF16197">
    <property type="entry name" value="KAsynt_C_assoc"/>
    <property type="match status" value="1"/>
</dbReference>
<evidence type="ECO:0000256" key="1">
    <source>
        <dbReference type="ARBA" id="ARBA00005232"/>
    </source>
</evidence>
<dbReference type="GO" id="GO:0044550">
    <property type="term" value="P:secondary metabolite biosynthetic process"/>
    <property type="evidence" value="ECO:0007669"/>
    <property type="project" value="TreeGrafter"/>
</dbReference>
<dbReference type="PROSITE" id="PS52019">
    <property type="entry name" value="PKS_MFAS_DH"/>
    <property type="match status" value="1"/>
</dbReference>
<dbReference type="InterPro" id="IPR049900">
    <property type="entry name" value="PKS_mFAS_DH"/>
</dbReference>
<dbReference type="InterPro" id="IPR029063">
    <property type="entry name" value="SAM-dependent_MTases_sf"/>
</dbReference>
<keyword evidence="5" id="KW-0521">NADP</keyword>
<evidence type="ECO:0000259" key="12">
    <source>
        <dbReference type="PROSITE" id="PS50075"/>
    </source>
</evidence>
<evidence type="ECO:0000256" key="8">
    <source>
        <dbReference type="ARBA" id="ARBA00023315"/>
    </source>
</evidence>
<dbReference type="Gene3D" id="1.10.1200.10">
    <property type="entry name" value="ACP-like"/>
    <property type="match status" value="1"/>
</dbReference>
<dbReference type="SMART" id="SM00825">
    <property type="entry name" value="PKS_KS"/>
    <property type="match status" value="1"/>
</dbReference>
<feature type="active site" description="Proton acceptor" evidence="9">
    <location>
        <position position="2873"/>
    </location>
</feature>
<dbReference type="Pfam" id="PF02801">
    <property type="entry name" value="Ketoacyl-synt_C"/>
    <property type="match status" value="1"/>
</dbReference>
<dbReference type="InterPro" id="IPR050091">
    <property type="entry name" value="PKS_NRPS_Biosynth_Enz"/>
</dbReference>
<dbReference type="CDD" id="cd00833">
    <property type="entry name" value="PKS"/>
    <property type="match status" value="1"/>
</dbReference>
<dbReference type="InterPro" id="IPR011032">
    <property type="entry name" value="GroES-like_sf"/>
</dbReference>
<dbReference type="SMART" id="SM00827">
    <property type="entry name" value="PKS_AT"/>
    <property type="match status" value="1"/>
</dbReference>
<dbReference type="EMBL" id="NIZV01000228">
    <property type="protein sequence ID" value="RSL98961.1"/>
    <property type="molecule type" value="Genomic_DNA"/>
</dbReference>
<keyword evidence="7" id="KW-0511">Multifunctional enzyme</keyword>
<keyword evidence="2" id="KW-0596">Phosphopantetheine</keyword>
<dbReference type="SUPFAM" id="SSF47336">
    <property type="entry name" value="ACP-like"/>
    <property type="match status" value="1"/>
</dbReference>
<dbReference type="PANTHER" id="PTHR43775">
    <property type="entry name" value="FATTY ACID SYNTHASE"/>
    <property type="match status" value="1"/>
</dbReference>
<evidence type="ECO:0000256" key="10">
    <source>
        <dbReference type="PROSITE-ProRule" id="PRU01363"/>
    </source>
</evidence>
<dbReference type="SUPFAM" id="SSF53335">
    <property type="entry name" value="S-adenosyl-L-methionine-dependent methyltransferases"/>
    <property type="match status" value="1"/>
</dbReference>
<evidence type="ECO:0000256" key="2">
    <source>
        <dbReference type="ARBA" id="ARBA00022450"/>
    </source>
</evidence>
<dbReference type="Pfam" id="PF00109">
    <property type="entry name" value="ketoacyl-synt"/>
    <property type="match status" value="1"/>
</dbReference>
<dbReference type="Gene3D" id="3.30.559.10">
    <property type="entry name" value="Chloramphenicol acetyltransferase-like domain"/>
    <property type="match status" value="1"/>
</dbReference>
<dbReference type="InterPro" id="IPR000542">
    <property type="entry name" value="Carn_acyl_trans"/>
</dbReference>
<dbReference type="Gene3D" id="3.90.180.10">
    <property type="entry name" value="Medium-chain alcohol dehydrogenases, catalytic domain"/>
    <property type="match status" value="1"/>
</dbReference>
<keyword evidence="4" id="KW-0808">Transferase</keyword>
<feature type="active site" description="Proton acceptor; for dehydratase activity" evidence="10">
    <location>
        <position position="963"/>
    </location>
</feature>
<dbReference type="InterPro" id="IPR014043">
    <property type="entry name" value="Acyl_transferase_dom"/>
</dbReference>
<dbReference type="InterPro" id="IPR016036">
    <property type="entry name" value="Malonyl_transacylase_ACP-bd"/>
</dbReference>
<dbReference type="SUPFAM" id="SSF51735">
    <property type="entry name" value="NAD(P)-binding Rossmann-fold domains"/>
    <property type="match status" value="2"/>
</dbReference>
<comment type="caution">
    <text evidence="15">The sequence shown here is derived from an EMBL/GenBank/DDBJ whole genome shotgun (WGS) entry which is preliminary data.</text>
</comment>
<dbReference type="InterPro" id="IPR001227">
    <property type="entry name" value="Ac_transferase_dom_sf"/>
</dbReference>
<dbReference type="Pfam" id="PF14765">
    <property type="entry name" value="PS-DH"/>
    <property type="match status" value="1"/>
</dbReference>
<dbReference type="Pfam" id="PF08242">
    <property type="entry name" value="Methyltransf_12"/>
    <property type="match status" value="1"/>
</dbReference>
<evidence type="ECO:0000256" key="3">
    <source>
        <dbReference type="ARBA" id="ARBA00022553"/>
    </source>
</evidence>